<dbReference type="Proteomes" id="UP000007174">
    <property type="component" value="Unassembled WGS sequence"/>
</dbReference>
<accession>H1VHT3</accession>
<dbReference type="AlphaFoldDB" id="H1VHT3"/>
<proteinExistence type="predicted"/>
<gene>
    <name evidence="1" type="ORF">CH063_10520</name>
</gene>
<protein>
    <submittedName>
        <fullName evidence="1">Uncharacterized protein</fullName>
    </submittedName>
</protein>
<sequence>MATINTFTTIAAAAATTTPAGTLCPAQLRSAHPPCLRRVHLTHCTEVKLPSRT</sequence>
<name>H1VHT3_COLHI</name>
<dbReference type="EMBL" id="CACQ02003694">
    <property type="protein sequence ID" value="CCF39786.1"/>
    <property type="molecule type" value="Genomic_DNA"/>
</dbReference>
<organism evidence="1 2">
    <name type="scientific">Colletotrichum higginsianum (strain IMI 349063)</name>
    <name type="common">Crucifer anthracnose fungus</name>
    <dbReference type="NCBI Taxonomy" id="759273"/>
    <lineage>
        <taxon>Eukaryota</taxon>
        <taxon>Fungi</taxon>
        <taxon>Dikarya</taxon>
        <taxon>Ascomycota</taxon>
        <taxon>Pezizomycotina</taxon>
        <taxon>Sordariomycetes</taxon>
        <taxon>Hypocreomycetidae</taxon>
        <taxon>Glomerellales</taxon>
        <taxon>Glomerellaceae</taxon>
        <taxon>Colletotrichum</taxon>
        <taxon>Colletotrichum destructivum species complex</taxon>
    </lineage>
</organism>
<reference evidence="2" key="1">
    <citation type="journal article" date="2012" name="Nat. Genet.">
        <title>Lifestyle transitions in plant pathogenic Colletotrichum fungi deciphered by genome and transcriptome analyses.</title>
        <authorList>
            <person name="O'Connell R.J."/>
            <person name="Thon M.R."/>
            <person name="Hacquard S."/>
            <person name="Amyotte S.G."/>
            <person name="Kleemann J."/>
            <person name="Torres M.F."/>
            <person name="Damm U."/>
            <person name="Buiate E.A."/>
            <person name="Epstein L."/>
            <person name="Alkan N."/>
            <person name="Altmueller J."/>
            <person name="Alvarado-Balderrama L."/>
            <person name="Bauser C.A."/>
            <person name="Becker C."/>
            <person name="Birren B.W."/>
            <person name="Chen Z."/>
            <person name="Choi J."/>
            <person name="Crouch J.A."/>
            <person name="Duvick J.P."/>
            <person name="Farman M.A."/>
            <person name="Gan P."/>
            <person name="Heiman D."/>
            <person name="Henrissat B."/>
            <person name="Howard R.J."/>
            <person name="Kabbage M."/>
            <person name="Koch C."/>
            <person name="Kracher B."/>
            <person name="Kubo Y."/>
            <person name="Law A.D."/>
            <person name="Lebrun M.-H."/>
            <person name="Lee Y.-H."/>
            <person name="Miyara I."/>
            <person name="Moore N."/>
            <person name="Neumann U."/>
            <person name="Nordstroem K."/>
            <person name="Panaccione D.G."/>
            <person name="Panstruga R."/>
            <person name="Place M."/>
            <person name="Proctor R.H."/>
            <person name="Prusky D."/>
            <person name="Rech G."/>
            <person name="Reinhardt R."/>
            <person name="Rollins J.A."/>
            <person name="Rounsley S."/>
            <person name="Schardl C.L."/>
            <person name="Schwartz D.C."/>
            <person name="Shenoy N."/>
            <person name="Shirasu K."/>
            <person name="Sikhakolli U.R."/>
            <person name="Stueber K."/>
            <person name="Sukno S.A."/>
            <person name="Sweigard J.A."/>
            <person name="Takano Y."/>
            <person name="Takahara H."/>
            <person name="Trail F."/>
            <person name="van der Does H.C."/>
            <person name="Voll L.M."/>
            <person name="Will I."/>
            <person name="Young S."/>
            <person name="Zeng Q."/>
            <person name="Zhang J."/>
            <person name="Zhou S."/>
            <person name="Dickman M.B."/>
            <person name="Schulze-Lefert P."/>
            <person name="Ver Loren van Themaat E."/>
            <person name="Ma L.-J."/>
            <person name="Vaillancourt L.J."/>
        </authorList>
    </citation>
    <scope>NUCLEOTIDE SEQUENCE [LARGE SCALE GENOMIC DNA]</scope>
    <source>
        <strain evidence="2">IMI 349063</strain>
    </source>
</reference>
<evidence type="ECO:0000313" key="1">
    <source>
        <dbReference type="EMBL" id="CCF39786.1"/>
    </source>
</evidence>
<evidence type="ECO:0000313" key="2">
    <source>
        <dbReference type="Proteomes" id="UP000007174"/>
    </source>
</evidence>
<dbReference type="HOGENOM" id="CLU_3068572_0_0_1"/>